<keyword evidence="3" id="KW-1185">Reference proteome</keyword>
<evidence type="ECO:0000313" key="3">
    <source>
        <dbReference type="Proteomes" id="UP000186705"/>
    </source>
</evidence>
<dbReference type="STRING" id="1862672.BO225_10205"/>
<dbReference type="GeneID" id="78276308"/>
<dbReference type="EMBL" id="MPKA01000102">
    <property type="protein sequence ID" value="OLU44609.1"/>
    <property type="molecule type" value="Genomic_DNA"/>
</dbReference>
<proteinExistence type="predicted"/>
<name>A0A1U7NKD3_9FIRM</name>
<dbReference type="AlphaFoldDB" id="A0A1U7NKD3"/>
<keyword evidence="1" id="KW-0732">Signal</keyword>
<feature type="chain" id="PRO_5039112517" evidence="1">
    <location>
        <begin position="20"/>
        <end position="67"/>
    </location>
</feature>
<comment type="caution">
    <text evidence="2">The sequence shown here is derived from an EMBL/GenBank/DDBJ whole genome shotgun (WGS) entry which is preliminary data.</text>
</comment>
<gene>
    <name evidence="2" type="ORF">BO225_10205</name>
</gene>
<evidence type="ECO:0000313" key="2">
    <source>
        <dbReference type="EMBL" id="OLU44609.1"/>
    </source>
</evidence>
<reference evidence="2 3" key="1">
    <citation type="submission" date="2016-11" db="EMBL/GenBank/DDBJ databases">
        <title>Description of two novel members of the family Erysipelotrichaceae: Ileibacterium lipovorans gen. nov., sp. nov. and Dubosiella newyorkensis, gen. nov., sp. nov.</title>
        <authorList>
            <person name="Cox L.M."/>
            <person name="Sohn J."/>
            <person name="Tyrrell K.L."/>
            <person name="Citron D.M."/>
            <person name="Lawson P.A."/>
            <person name="Patel N.B."/>
            <person name="Iizumi T."/>
            <person name="Perez-Perez G.I."/>
            <person name="Goldstein E.J."/>
            <person name="Blaser M.J."/>
        </authorList>
    </citation>
    <scope>NUCLEOTIDE SEQUENCE [LARGE SCALE GENOMIC DNA]</scope>
    <source>
        <strain evidence="2 3">NYU-BL-A4</strain>
    </source>
</reference>
<dbReference type="RefSeq" id="WP_076342140.1">
    <property type="nucleotide sequence ID" value="NZ_CAPSHI010000016.1"/>
</dbReference>
<feature type="signal peptide" evidence="1">
    <location>
        <begin position="1"/>
        <end position="19"/>
    </location>
</feature>
<accession>A0A1U7NKD3</accession>
<protein>
    <submittedName>
        <fullName evidence="2">Uncharacterized protein</fullName>
    </submittedName>
</protein>
<dbReference type="Proteomes" id="UP000186705">
    <property type="component" value="Unassembled WGS sequence"/>
</dbReference>
<evidence type="ECO:0000256" key="1">
    <source>
        <dbReference type="SAM" id="SignalP"/>
    </source>
</evidence>
<sequence length="67" mass="7843">MKSILCLFLFGSMFGPAVSMEPLRNLPLIEPHADQYVWKTKVENGHTYIRKYNLTKECWEGPWIQVS</sequence>
<organism evidence="2 3">
    <name type="scientific">Dubosiella newyorkensis</name>
    <dbReference type="NCBI Taxonomy" id="1862672"/>
    <lineage>
        <taxon>Bacteria</taxon>
        <taxon>Bacillati</taxon>
        <taxon>Bacillota</taxon>
        <taxon>Erysipelotrichia</taxon>
        <taxon>Erysipelotrichales</taxon>
        <taxon>Erysipelotrichaceae</taxon>
        <taxon>Dubosiella</taxon>
    </lineage>
</organism>